<name>A0A8C3JHD4_9CHAR</name>
<feature type="compositionally biased region" description="Low complexity" evidence="1">
    <location>
        <begin position="215"/>
        <end position="224"/>
    </location>
</feature>
<dbReference type="AlphaFoldDB" id="A0A8C3JHD4"/>
<feature type="region of interest" description="Disordered" evidence="1">
    <location>
        <begin position="351"/>
        <end position="406"/>
    </location>
</feature>
<reference evidence="2" key="1">
    <citation type="submission" date="2025-08" db="UniProtKB">
        <authorList>
            <consortium name="Ensembl"/>
        </authorList>
    </citation>
    <scope>IDENTIFICATION</scope>
</reference>
<dbReference type="Proteomes" id="UP000694419">
    <property type="component" value="Unplaced"/>
</dbReference>
<protein>
    <submittedName>
        <fullName evidence="2">Uncharacterized protein</fullName>
    </submittedName>
</protein>
<reference evidence="2" key="2">
    <citation type="submission" date="2025-09" db="UniProtKB">
        <authorList>
            <consortium name="Ensembl"/>
        </authorList>
    </citation>
    <scope>IDENTIFICATION</scope>
</reference>
<feature type="region of interest" description="Disordered" evidence="1">
    <location>
        <begin position="294"/>
        <end position="337"/>
    </location>
</feature>
<feature type="compositionally biased region" description="Acidic residues" evidence="1">
    <location>
        <begin position="375"/>
        <end position="386"/>
    </location>
</feature>
<dbReference type="GO" id="GO:0030896">
    <property type="term" value="C:checkpoint clamp complex"/>
    <property type="evidence" value="ECO:0007669"/>
    <property type="project" value="InterPro"/>
</dbReference>
<dbReference type="Gene3D" id="3.70.10.10">
    <property type="match status" value="1"/>
</dbReference>
<dbReference type="GO" id="GO:0071479">
    <property type="term" value="P:cellular response to ionizing radiation"/>
    <property type="evidence" value="ECO:0007669"/>
    <property type="project" value="TreeGrafter"/>
</dbReference>
<dbReference type="PANTHER" id="PTHR15237:SF1">
    <property type="entry name" value="CELL CYCLE CHECKPOINT CONTROL PROTEIN RAD9A"/>
    <property type="match status" value="1"/>
</dbReference>
<dbReference type="GO" id="GO:0006281">
    <property type="term" value="P:DNA repair"/>
    <property type="evidence" value="ECO:0007669"/>
    <property type="project" value="TreeGrafter"/>
</dbReference>
<feature type="compositionally biased region" description="Basic and acidic residues" evidence="1">
    <location>
        <begin position="396"/>
        <end position="406"/>
    </location>
</feature>
<feature type="region of interest" description="Disordered" evidence="1">
    <location>
        <begin position="238"/>
        <end position="269"/>
    </location>
</feature>
<accession>A0A8C3JHD4</accession>
<dbReference type="GO" id="GO:0031573">
    <property type="term" value="P:mitotic intra-S DNA damage checkpoint signaling"/>
    <property type="evidence" value="ECO:0007669"/>
    <property type="project" value="TreeGrafter"/>
</dbReference>
<dbReference type="InterPro" id="IPR007268">
    <property type="entry name" value="Rad9/Ddc1"/>
</dbReference>
<evidence type="ECO:0000313" key="3">
    <source>
        <dbReference type="Proteomes" id="UP000694419"/>
    </source>
</evidence>
<evidence type="ECO:0000256" key="1">
    <source>
        <dbReference type="SAM" id="MobiDB-lite"/>
    </source>
</evidence>
<feature type="region of interest" description="Disordered" evidence="1">
    <location>
        <begin position="175"/>
        <end position="226"/>
    </location>
</feature>
<proteinExistence type="predicted"/>
<dbReference type="PANTHER" id="PTHR15237">
    <property type="entry name" value="DNA REPAIR PROTEIN RAD9"/>
    <property type="match status" value="1"/>
</dbReference>
<keyword evidence="3" id="KW-1185">Reference proteome</keyword>
<dbReference type="Pfam" id="PF04139">
    <property type="entry name" value="Rad9"/>
    <property type="match status" value="1"/>
</dbReference>
<dbReference type="Ensembl" id="ENSCPGT00000007418.1">
    <property type="protein sequence ID" value="ENSCPGP00000006749.1"/>
    <property type="gene ID" value="ENSCPGG00000004822.1"/>
</dbReference>
<dbReference type="GO" id="GO:0000076">
    <property type="term" value="P:DNA replication checkpoint signaling"/>
    <property type="evidence" value="ECO:0007669"/>
    <property type="project" value="TreeGrafter"/>
</dbReference>
<organism evidence="2 3">
    <name type="scientific">Calidris pygmaea</name>
    <name type="common">Spoon-billed sandpiper</name>
    <dbReference type="NCBI Taxonomy" id="425635"/>
    <lineage>
        <taxon>Eukaryota</taxon>
        <taxon>Metazoa</taxon>
        <taxon>Chordata</taxon>
        <taxon>Craniata</taxon>
        <taxon>Vertebrata</taxon>
        <taxon>Euteleostomi</taxon>
        <taxon>Archelosauria</taxon>
        <taxon>Archosauria</taxon>
        <taxon>Dinosauria</taxon>
        <taxon>Saurischia</taxon>
        <taxon>Theropoda</taxon>
        <taxon>Coelurosauria</taxon>
        <taxon>Aves</taxon>
        <taxon>Neognathae</taxon>
        <taxon>Neoaves</taxon>
        <taxon>Charadriiformes</taxon>
        <taxon>Scolopacidae</taxon>
        <taxon>Calidris</taxon>
    </lineage>
</organism>
<sequence>MSPPPPQIHVCVPLPLNPCPASPSWASSARCPRWRRRWGNVSSCSNPAPAAWSCSSTASTVSVPVGGDTGDTHTVWHCHPAPLSPLPSLPGVTKTHNLAFQECERLQAVFDTQRCASSLRAPARVLAEAVVHFPQTLAEVTLGAGPRGKISLQNYVEDEAGEPCGVGGGGALSLALGCQHGPPRPTSFPPREEQDDGDRAVSGRGRVPDGGCGPGLPHHLLPQGVSGATDLRRGLQLAPHHPLRRARQAGDLHPGRCRAGGPPGDGHPLRCGKQLAAPHGQRVSGVRVTFGEGASPSSALQLPSVGSRVNGPPRLSPSFLALSPTSVSHQPPPTDDFADDLESYMMAMETSAYEEGSGVPPSPTFPLRTPRPAESDPEEEEEEEEGAVPGTPPHKKVWDEQGRAWG</sequence>
<evidence type="ECO:0000313" key="2">
    <source>
        <dbReference type="Ensembl" id="ENSCPGP00000006749.1"/>
    </source>
</evidence>